<accession>A0ABD3EV72</accession>
<sequence length="570" mass="62804">MKISRALAPAILSPVSAAQTHLNGWYPCSDYTFSDQGAPEDLIEAECGIHNAPLCYPGICVSSETTVDIFVKRMLAASDSDNATNVWVLQGGPGYSSTAMESLMIDLYDQLEGAMNVYTMDHRGTGRSTFLDCVAAQATTTGSPHGHSIDPAEVPSCAKDLQFKYGDLAAFSVTSAATDLAVMISEYSNGANTTVYGVSYGTAWVERLIHLNPPTVTGYVLDSIAVSSGASRDKFEYFSTWNIDFGEVGDAFLALCEEDDECKARFEPKGLTNTLGDLLETFDKEPNSTCAVLMNNLTTNLIDEPPALILRSALGALLQRLTLRKLIAPLVYRLSRCSLEDVEVLTYFTAFYNDDAVYTSQDDAFYSPLLYYLIMFSEMWETPTPSPLEMRERYTDAKISDPEVYMATPLYCAFSKENSTVCNQLNVSDYMGNGIIYQQDKYWNQSAVIPKQASILLLNGKLDPLTLHKYAEALLEALDGDNKELVSFEYSVHDSVSSTPLGDRSHTCGLNLLVSYVKNNGDLRLLDKSCVDEQPEFQFAAPTEYINARLSTDDAYDGVYNSSLSSEYSW</sequence>
<evidence type="ECO:0000256" key="1">
    <source>
        <dbReference type="ARBA" id="ARBA00008645"/>
    </source>
</evidence>
<evidence type="ECO:0000313" key="3">
    <source>
        <dbReference type="Proteomes" id="UP001632037"/>
    </source>
</evidence>
<dbReference type="InterPro" id="IPR029058">
    <property type="entry name" value="AB_hydrolase_fold"/>
</dbReference>
<evidence type="ECO:0008006" key="4">
    <source>
        <dbReference type="Google" id="ProtNLM"/>
    </source>
</evidence>
<dbReference type="SUPFAM" id="SSF53474">
    <property type="entry name" value="alpha/beta-Hydrolases"/>
    <property type="match status" value="1"/>
</dbReference>
<dbReference type="PANTHER" id="PTHR43039">
    <property type="entry name" value="ESTERASE-RELATED"/>
    <property type="match status" value="1"/>
</dbReference>
<proteinExistence type="inferred from homology"/>
<dbReference type="AlphaFoldDB" id="A0ABD3EV72"/>
<protein>
    <recommendedName>
        <fullName evidence="4">AB hydrolase-1 domain-containing protein</fullName>
    </recommendedName>
</protein>
<dbReference type="Proteomes" id="UP001632037">
    <property type="component" value="Unassembled WGS sequence"/>
</dbReference>
<dbReference type="Gene3D" id="3.40.50.1820">
    <property type="entry name" value="alpha/beta hydrolase"/>
    <property type="match status" value="1"/>
</dbReference>
<reference evidence="2 3" key="1">
    <citation type="submission" date="2024-09" db="EMBL/GenBank/DDBJ databases">
        <title>Genome sequencing and assembly of Phytophthora oleae, isolate VK10A, causative agent of rot of olive drupes.</title>
        <authorList>
            <person name="Conti Taguali S."/>
            <person name="Riolo M."/>
            <person name="La Spada F."/>
            <person name="Cacciola S.O."/>
            <person name="Dionisio G."/>
        </authorList>
    </citation>
    <scope>NUCLEOTIDE SEQUENCE [LARGE SCALE GENOMIC DNA]</scope>
    <source>
        <strain evidence="2 3">VK10A</strain>
    </source>
</reference>
<keyword evidence="3" id="KW-1185">Reference proteome</keyword>
<comment type="caution">
    <text evidence="2">The sequence shown here is derived from an EMBL/GenBank/DDBJ whole genome shotgun (WGS) entry which is preliminary data.</text>
</comment>
<organism evidence="2 3">
    <name type="scientific">Phytophthora oleae</name>
    <dbReference type="NCBI Taxonomy" id="2107226"/>
    <lineage>
        <taxon>Eukaryota</taxon>
        <taxon>Sar</taxon>
        <taxon>Stramenopiles</taxon>
        <taxon>Oomycota</taxon>
        <taxon>Peronosporomycetes</taxon>
        <taxon>Peronosporales</taxon>
        <taxon>Peronosporaceae</taxon>
        <taxon>Phytophthora</taxon>
    </lineage>
</organism>
<name>A0ABD3EV72_9STRA</name>
<evidence type="ECO:0000313" key="2">
    <source>
        <dbReference type="EMBL" id="KAL3658221.1"/>
    </source>
</evidence>
<comment type="similarity">
    <text evidence="1">Belongs to the AB hydrolase superfamily.</text>
</comment>
<dbReference type="EMBL" id="JBIMZQ010000056">
    <property type="protein sequence ID" value="KAL3658221.1"/>
    <property type="molecule type" value="Genomic_DNA"/>
</dbReference>
<gene>
    <name evidence="2" type="ORF">V7S43_016850</name>
</gene>